<keyword evidence="2" id="KW-1185">Reference proteome</keyword>
<accession>A0A0K1QDD6</accession>
<evidence type="ECO:0000313" key="2">
    <source>
        <dbReference type="Proteomes" id="UP000064967"/>
    </source>
</evidence>
<dbReference type="KEGG" id="llu:AKJ09_10108"/>
<gene>
    <name evidence="1" type="ORF">AKJ09_10108</name>
</gene>
<dbReference type="STRING" id="1391654.AKJ09_10108"/>
<name>A0A0K1QDD6_9BACT</name>
<dbReference type="EMBL" id="CP012333">
    <property type="protein sequence ID" value="AKV03445.1"/>
    <property type="molecule type" value="Genomic_DNA"/>
</dbReference>
<reference evidence="1 2" key="1">
    <citation type="submission" date="2015-08" db="EMBL/GenBank/DDBJ databases">
        <authorList>
            <person name="Babu N.S."/>
            <person name="Beckwith C.J."/>
            <person name="Beseler K.G."/>
            <person name="Brison A."/>
            <person name="Carone J.V."/>
            <person name="Caskin T.P."/>
            <person name="Diamond M."/>
            <person name="Durham M.E."/>
            <person name="Foxe J.M."/>
            <person name="Go M."/>
            <person name="Henderson B.A."/>
            <person name="Jones I.B."/>
            <person name="McGettigan J.A."/>
            <person name="Micheletti S.J."/>
            <person name="Nasrallah M.E."/>
            <person name="Ortiz D."/>
            <person name="Piller C.R."/>
            <person name="Privatt S.R."/>
            <person name="Schneider S.L."/>
            <person name="Sharp S."/>
            <person name="Smith T.C."/>
            <person name="Stanton J.D."/>
            <person name="Ullery H.E."/>
            <person name="Wilson R.J."/>
            <person name="Serrano M.G."/>
            <person name="Buck G."/>
            <person name="Lee V."/>
            <person name="Wang Y."/>
            <person name="Carvalho R."/>
            <person name="Voegtly L."/>
            <person name="Shi R."/>
            <person name="Duckworth R."/>
            <person name="Johnson A."/>
            <person name="Loviza R."/>
            <person name="Walstead R."/>
            <person name="Shah Z."/>
            <person name="Kiflezghi M."/>
            <person name="Wade K."/>
            <person name="Ball S.L."/>
            <person name="Bradley K.W."/>
            <person name="Asai D.J."/>
            <person name="Bowman C.A."/>
            <person name="Russell D.A."/>
            <person name="Pope W.H."/>
            <person name="Jacobs-Sera D."/>
            <person name="Hendrix R.W."/>
            <person name="Hatfull G.F."/>
        </authorList>
    </citation>
    <scope>NUCLEOTIDE SEQUENCE [LARGE SCALE GENOMIC DNA]</scope>
    <source>
        <strain evidence="1 2">DSM 27648</strain>
    </source>
</reference>
<organism evidence="1 2">
    <name type="scientific">Labilithrix luteola</name>
    <dbReference type="NCBI Taxonomy" id="1391654"/>
    <lineage>
        <taxon>Bacteria</taxon>
        <taxon>Pseudomonadati</taxon>
        <taxon>Myxococcota</taxon>
        <taxon>Polyangia</taxon>
        <taxon>Polyangiales</taxon>
        <taxon>Labilitrichaceae</taxon>
        <taxon>Labilithrix</taxon>
    </lineage>
</organism>
<evidence type="ECO:0000313" key="1">
    <source>
        <dbReference type="EMBL" id="AKV03445.1"/>
    </source>
</evidence>
<dbReference type="AlphaFoldDB" id="A0A0K1QDD6"/>
<proteinExistence type="predicted"/>
<sequence length="42" mass="5186">MKCHPVRREKQRVRRYSRFSCERFLCNLEIAAEVRRSLRSDC</sequence>
<dbReference type="Proteomes" id="UP000064967">
    <property type="component" value="Chromosome"/>
</dbReference>
<protein>
    <submittedName>
        <fullName evidence="1">Uncharacterized protein</fullName>
    </submittedName>
</protein>